<name>A0ABS4GX97_9BACL</name>
<dbReference type="GO" id="GO:0003677">
    <property type="term" value="F:DNA binding"/>
    <property type="evidence" value="ECO:0007669"/>
    <property type="project" value="UniProtKB-KW"/>
</dbReference>
<protein>
    <submittedName>
        <fullName evidence="2">DNA-binding MurR/RpiR family transcriptional regulator</fullName>
    </submittedName>
</protein>
<organism evidence="2 3">
    <name type="scientific">Ammoniphilus resinae</name>
    <dbReference type="NCBI Taxonomy" id="861532"/>
    <lineage>
        <taxon>Bacteria</taxon>
        <taxon>Bacillati</taxon>
        <taxon>Bacillota</taxon>
        <taxon>Bacilli</taxon>
        <taxon>Bacillales</taxon>
        <taxon>Paenibacillaceae</taxon>
        <taxon>Aneurinibacillus group</taxon>
        <taxon>Ammoniphilus</taxon>
    </lineage>
</organism>
<keyword evidence="3" id="KW-1185">Reference proteome</keyword>
<dbReference type="EMBL" id="JAGGKT010000030">
    <property type="protein sequence ID" value="MBP1934892.1"/>
    <property type="molecule type" value="Genomic_DNA"/>
</dbReference>
<dbReference type="RefSeq" id="WP_209812866.1">
    <property type="nucleotide sequence ID" value="NZ_JAGGKT010000030.1"/>
</dbReference>
<keyword evidence="2" id="KW-0238">DNA-binding</keyword>
<accession>A0ABS4GX97</accession>
<gene>
    <name evidence="2" type="ORF">J2Z37_004912</name>
</gene>
<proteinExistence type="predicted"/>
<comment type="caution">
    <text evidence="2">The sequence shown here is derived from an EMBL/GenBank/DDBJ whole genome shotgun (WGS) entry which is preliminary data.</text>
</comment>
<feature type="coiled-coil region" evidence="1">
    <location>
        <begin position="99"/>
        <end position="126"/>
    </location>
</feature>
<evidence type="ECO:0000313" key="2">
    <source>
        <dbReference type="EMBL" id="MBP1934892.1"/>
    </source>
</evidence>
<evidence type="ECO:0000256" key="1">
    <source>
        <dbReference type="SAM" id="Coils"/>
    </source>
</evidence>
<dbReference type="Proteomes" id="UP001519343">
    <property type="component" value="Unassembled WGS sequence"/>
</dbReference>
<sequence>MAGKINHKQEQVIVALLNYPTIKQAADASGVGETTIYRWLRDEDFKQSYKEVRHKALGNTIARLQQVSQQAVNTLQEVMMDDTATPNSRVSAAKAVLEMAFKAYELEDLAQRVEELEKHLEEGGKAG</sequence>
<evidence type="ECO:0000313" key="3">
    <source>
        <dbReference type="Proteomes" id="UP001519343"/>
    </source>
</evidence>
<dbReference type="Gene3D" id="1.10.10.60">
    <property type="entry name" value="Homeodomain-like"/>
    <property type="match status" value="1"/>
</dbReference>
<reference evidence="2 3" key="1">
    <citation type="submission" date="2021-03" db="EMBL/GenBank/DDBJ databases">
        <title>Genomic Encyclopedia of Type Strains, Phase IV (KMG-IV): sequencing the most valuable type-strain genomes for metagenomic binning, comparative biology and taxonomic classification.</title>
        <authorList>
            <person name="Goeker M."/>
        </authorList>
    </citation>
    <scope>NUCLEOTIDE SEQUENCE [LARGE SCALE GENOMIC DNA]</scope>
    <source>
        <strain evidence="2 3">DSM 24738</strain>
    </source>
</reference>
<keyword evidence="1" id="KW-0175">Coiled coil</keyword>